<keyword evidence="2" id="KW-1185">Reference proteome</keyword>
<sequence>MGNRLLDAVGHWSIEFEVLDSMVASTPKCGWQAENILHNSKDEKDLKQLSKNMWETLQEHVRVEDKVAPIRTGLLAIGHPCPID</sequence>
<dbReference type="InParanoid" id="A0A0P0XHX2"/>
<organism evidence="1 2">
    <name type="scientific">Oryza sativa subsp. japonica</name>
    <name type="common">Rice</name>
    <dbReference type="NCBI Taxonomy" id="39947"/>
    <lineage>
        <taxon>Eukaryota</taxon>
        <taxon>Viridiplantae</taxon>
        <taxon>Streptophyta</taxon>
        <taxon>Embryophyta</taxon>
        <taxon>Tracheophyta</taxon>
        <taxon>Spermatophyta</taxon>
        <taxon>Magnoliopsida</taxon>
        <taxon>Liliopsida</taxon>
        <taxon>Poales</taxon>
        <taxon>Poaceae</taxon>
        <taxon>BOP clade</taxon>
        <taxon>Oryzoideae</taxon>
        <taxon>Oryzeae</taxon>
        <taxon>Oryzinae</taxon>
        <taxon>Oryza</taxon>
        <taxon>Oryza sativa</taxon>
    </lineage>
</organism>
<dbReference type="AlphaFoldDB" id="A0A0P0XHX2"/>
<evidence type="ECO:0000313" key="2">
    <source>
        <dbReference type="Proteomes" id="UP000059680"/>
    </source>
</evidence>
<reference evidence="1 2" key="2">
    <citation type="journal article" date="2013" name="Plant Cell Physiol.">
        <title>Rice Annotation Project Database (RAP-DB): an integrative and interactive database for rice genomics.</title>
        <authorList>
            <person name="Sakai H."/>
            <person name="Lee S.S."/>
            <person name="Tanaka T."/>
            <person name="Numa H."/>
            <person name="Kim J."/>
            <person name="Kawahara Y."/>
            <person name="Wakimoto H."/>
            <person name="Yang C.C."/>
            <person name="Iwamoto M."/>
            <person name="Abe T."/>
            <person name="Yamada Y."/>
            <person name="Muto A."/>
            <person name="Inokuchi H."/>
            <person name="Ikemura T."/>
            <person name="Matsumoto T."/>
            <person name="Sasaki T."/>
            <person name="Itoh T."/>
        </authorList>
    </citation>
    <scope>NUCLEOTIDE SEQUENCE [LARGE SCALE GENOMIC DNA]</scope>
    <source>
        <strain evidence="2">cv. Nipponbare</strain>
    </source>
</reference>
<accession>A0A0P0XHX2</accession>
<name>A0A0P0XHX2_ORYSJ</name>
<dbReference type="EMBL" id="AP014964">
    <property type="protein sequence ID" value="BAT06222.1"/>
    <property type="molecule type" value="Genomic_DNA"/>
</dbReference>
<dbReference type="Proteomes" id="UP000059680">
    <property type="component" value="Chromosome 8"/>
</dbReference>
<reference evidence="2" key="1">
    <citation type="journal article" date="2005" name="Nature">
        <title>The map-based sequence of the rice genome.</title>
        <authorList>
            <consortium name="International rice genome sequencing project (IRGSP)"/>
            <person name="Matsumoto T."/>
            <person name="Wu J."/>
            <person name="Kanamori H."/>
            <person name="Katayose Y."/>
            <person name="Fujisawa M."/>
            <person name="Namiki N."/>
            <person name="Mizuno H."/>
            <person name="Yamamoto K."/>
            <person name="Antonio B.A."/>
            <person name="Baba T."/>
            <person name="Sakata K."/>
            <person name="Nagamura Y."/>
            <person name="Aoki H."/>
            <person name="Arikawa K."/>
            <person name="Arita K."/>
            <person name="Bito T."/>
            <person name="Chiden Y."/>
            <person name="Fujitsuka N."/>
            <person name="Fukunaka R."/>
            <person name="Hamada M."/>
            <person name="Harada C."/>
            <person name="Hayashi A."/>
            <person name="Hijishita S."/>
            <person name="Honda M."/>
            <person name="Hosokawa S."/>
            <person name="Ichikawa Y."/>
            <person name="Idonuma A."/>
            <person name="Iijima M."/>
            <person name="Ikeda M."/>
            <person name="Ikeno M."/>
            <person name="Ito K."/>
            <person name="Ito S."/>
            <person name="Ito T."/>
            <person name="Ito Y."/>
            <person name="Ito Y."/>
            <person name="Iwabuchi A."/>
            <person name="Kamiya K."/>
            <person name="Karasawa W."/>
            <person name="Kurita K."/>
            <person name="Katagiri S."/>
            <person name="Kikuta A."/>
            <person name="Kobayashi H."/>
            <person name="Kobayashi N."/>
            <person name="Machita K."/>
            <person name="Maehara T."/>
            <person name="Masukawa M."/>
            <person name="Mizubayashi T."/>
            <person name="Mukai Y."/>
            <person name="Nagasaki H."/>
            <person name="Nagata Y."/>
            <person name="Naito S."/>
            <person name="Nakashima M."/>
            <person name="Nakama Y."/>
            <person name="Nakamichi Y."/>
            <person name="Nakamura M."/>
            <person name="Meguro A."/>
            <person name="Negishi M."/>
            <person name="Ohta I."/>
            <person name="Ohta T."/>
            <person name="Okamoto M."/>
            <person name="Ono N."/>
            <person name="Saji S."/>
            <person name="Sakaguchi M."/>
            <person name="Sakai K."/>
            <person name="Shibata M."/>
            <person name="Shimokawa T."/>
            <person name="Song J."/>
            <person name="Takazaki Y."/>
            <person name="Terasawa K."/>
            <person name="Tsugane M."/>
            <person name="Tsuji K."/>
            <person name="Ueda S."/>
            <person name="Waki K."/>
            <person name="Yamagata H."/>
            <person name="Yamamoto M."/>
            <person name="Yamamoto S."/>
            <person name="Yamane H."/>
            <person name="Yoshiki S."/>
            <person name="Yoshihara R."/>
            <person name="Yukawa K."/>
            <person name="Zhong H."/>
            <person name="Yano M."/>
            <person name="Yuan Q."/>
            <person name="Ouyang S."/>
            <person name="Liu J."/>
            <person name="Jones K.M."/>
            <person name="Gansberger K."/>
            <person name="Moffat K."/>
            <person name="Hill J."/>
            <person name="Bera J."/>
            <person name="Fadrosh D."/>
            <person name="Jin S."/>
            <person name="Johri S."/>
            <person name="Kim M."/>
            <person name="Overton L."/>
            <person name="Reardon M."/>
            <person name="Tsitrin T."/>
            <person name="Vuong H."/>
            <person name="Weaver B."/>
            <person name="Ciecko A."/>
            <person name="Tallon L."/>
            <person name="Jackson J."/>
            <person name="Pai G."/>
            <person name="Aken S.V."/>
            <person name="Utterback T."/>
            <person name="Reidmuller S."/>
            <person name="Feldblyum T."/>
            <person name="Hsiao J."/>
            <person name="Zismann V."/>
            <person name="Iobst S."/>
            <person name="de Vazeille A.R."/>
            <person name="Buell C.R."/>
            <person name="Ying K."/>
            <person name="Li Y."/>
            <person name="Lu T."/>
            <person name="Huang Y."/>
            <person name="Zhao Q."/>
            <person name="Feng Q."/>
            <person name="Zhang L."/>
            <person name="Zhu J."/>
            <person name="Weng Q."/>
            <person name="Mu J."/>
            <person name="Lu Y."/>
            <person name="Fan D."/>
            <person name="Liu Y."/>
            <person name="Guan J."/>
            <person name="Zhang Y."/>
            <person name="Yu S."/>
            <person name="Liu X."/>
            <person name="Zhang Y."/>
            <person name="Hong G."/>
            <person name="Han B."/>
            <person name="Choisne N."/>
            <person name="Demange N."/>
            <person name="Orjeda G."/>
            <person name="Samain S."/>
            <person name="Cattolico L."/>
            <person name="Pelletier E."/>
            <person name="Couloux A."/>
            <person name="Segurens B."/>
            <person name="Wincker P."/>
            <person name="D'Hont A."/>
            <person name="Scarpelli C."/>
            <person name="Weissenbach J."/>
            <person name="Salanoubat M."/>
            <person name="Quetier F."/>
            <person name="Yu Y."/>
            <person name="Kim H.R."/>
            <person name="Rambo T."/>
            <person name="Currie J."/>
            <person name="Collura K."/>
            <person name="Luo M."/>
            <person name="Yang T."/>
            <person name="Ammiraju J.S.S."/>
            <person name="Engler F."/>
            <person name="Soderlund C."/>
            <person name="Wing R.A."/>
            <person name="Palmer L.E."/>
            <person name="de la Bastide M."/>
            <person name="Spiegel L."/>
            <person name="Nascimento L."/>
            <person name="Zutavern T."/>
            <person name="O'Shaughnessy A."/>
            <person name="Dike S."/>
            <person name="Dedhia N."/>
            <person name="Preston R."/>
            <person name="Balija V."/>
            <person name="McCombie W.R."/>
            <person name="Chow T."/>
            <person name="Chen H."/>
            <person name="Chung M."/>
            <person name="Chen C."/>
            <person name="Shaw J."/>
            <person name="Wu H."/>
            <person name="Hsiao K."/>
            <person name="Chao Y."/>
            <person name="Chu M."/>
            <person name="Cheng C."/>
            <person name="Hour A."/>
            <person name="Lee P."/>
            <person name="Lin S."/>
            <person name="Lin Y."/>
            <person name="Liou J."/>
            <person name="Liu S."/>
            <person name="Hsing Y."/>
            <person name="Raghuvanshi S."/>
            <person name="Mohanty A."/>
            <person name="Bharti A.K."/>
            <person name="Gaur A."/>
            <person name="Gupta V."/>
            <person name="Kumar D."/>
            <person name="Ravi V."/>
            <person name="Vij S."/>
            <person name="Kapur A."/>
            <person name="Khurana P."/>
            <person name="Khurana P."/>
            <person name="Khurana J.P."/>
            <person name="Tyagi A.K."/>
            <person name="Gaikwad K."/>
            <person name="Singh A."/>
            <person name="Dalal V."/>
            <person name="Srivastava S."/>
            <person name="Dixit A."/>
            <person name="Pal A.K."/>
            <person name="Ghazi I.A."/>
            <person name="Yadav M."/>
            <person name="Pandit A."/>
            <person name="Bhargava A."/>
            <person name="Sureshbabu K."/>
            <person name="Batra K."/>
            <person name="Sharma T.R."/>
            <person name="Mohapatra T."/>
            <person name="Singh N.K."/>
            <person name="Messing J."/>
            <person name="Nelson A.B."/>
            <person name="Fuks G."/>
            <person name="Kavchok S."/>
            <person name="Keizer G."/>
            <person name="Linton E."/>
            <person name="Llaca V."/>
            <person name="Song R."/>
            <person name="Tanyolac B."/>
            <person name="Young S."/>
            <person name="Ho-Il K."/>
            <person name="Hahn J.H."/>
            <person name="Sangsakoo G."/>
            <person name="Vanavichit A."/>
            <person name="de Mattos Luiz.A.T."/>
            <person name="Zimmer P.D."/>
            <person name="Malone G."/>
            <person name="Dellagostin O."/>
            <person name="de Oliveira A.C."/>
            <person name="Bevan M."/>
            <person name="Bancroft I."/>
            <person name="Minx P."/>
            <person name="Cordum H."/>
            <person name="Wilson R."/>
            <person name="Cheng Z."/>
            <person name="Jin W."/>
            <person name="Jiang J."/>
            <person name="Leong S.A."/>
            <person name="Iwama H."/>
            <person name="Gojobori T."/>
            <person name="Itoh T."/>
            <person name="Niimura Y."/>
            <person name="Fujii Y."/>
            <person name="Habara T."/>
            <person name="Sakai H."/>
            <person name="Sato Y."/>
            <person name="Wilson G."/>
            <person name="Kumar K."/>
            <person name="McCouch S."/>
            <person name="Juretic N."/>
            <person name="Hoen D."/>
            <person name="Wright S."/>
            <person name="Bruskiewich R."/>
            <person name="Bureau T."/>
            <person name="Miyao A."/>
            <person name="Hirochika H."/>
            <person name="Nishikawa T."/>
            <person name="Kadowaki K."/>
            <person name="Sugiura M."/>
            <person name="Burr B."/>
            <person name="Sasaki T."/>
        </authorList>
    </citation>
    <scope>NUCLEOTIDE SEQUENCE [LARGE SCALE GENOMIC DNA]</scope>
    <source>
        <strain evidence="2">cv. Nipponbare</strain>
    </source>
</reference>
<dbReference type="PaxDb" id="39947-A0A0P0XHX2"/>
<protein>
    <submittedName>
        <fullName evidence="1">Os08g0513650 protein</fullName>
    </submittedName>
</protein>
<proteinExistence type="predicted"/>
<gene>
    <name evidence="1" type="ordered locus">Os08g0513650</name>
    <name evidence="1" type="ORF">OSNPB_080513650</name>
</gene>
<reference evidence="1 2" key="3">
    <citation type="journal article" date="2013" name="Rice">
        <title>Improvement of the Oryza sativa Nipponbare reference genome using next generation sequence and optical map data.</title>
        <authorList>
            <person name="Kawahara Y."/>
            <person name="de la Bastide M."/>
            <person name="Hamilton J.P."/>
            <person name="Kanamori H."/>
            <person name="McCombie W.R."/>
            <person name="Ouyang S."/>
            <person name="Schwartz D.C."/>
            <person name="Tanaka T."/>
            <person name="Wu J."/>
            <person name="Zhou S."/>
            <person name="Childs K.L."/>
            <person name="Davidson R.M."/>
            <person name="Lin H."/>
            <person name="Quesada-Ocampo L."/>
            <person name="Vaillancourt B."/>
            <person name="Sakai H."/>
            <person name="Lee S.S."/>
            <person name="Kim J."/>
            <person name="Numa H."/>
            <person name="Itoh T."/>
            <person name="Buell C.R."/>
            <person name="Matsumoto T."/>
        </authorList>
    </citation>
    <scope>NUCLEOTIDE SEQUENCE [LARGE SCALE GENOMIC DNA]</scope>
    <source>
        <strain evidence="2">cv. Nipponbare</strain>
    </source>
</reference>
<evidence type="ECO:0000313" key="1">
    <source>
        <dbReference type="EMBL" id="BAT06222.1"/>
    </source>
</evidence>